<comment type="caution">
    <text evidence="2">The sequence shown here is derived from an EMBL/GenBank/DDBJ whole genome shotgun (WGS) entry which is preliminary data.</text>
</comment>
<keyword evidence="1" id="KW-0472">Membrane</keyword>
<feature type="transmembrane region" description="Helical" evidence="1">
    <location>
        <begin position="96"/>
        <end position="121"/>
    </location>
</feature>
<reference evidence="2 3" key="1">
    <citation type="submission" date="2019-08" db="EMBL/GenBank/DDBJ databases">
        <title>The genome of the soybean aphid Biotype 1, its phylome, world population structure and adaptation to the North American continent.</title>
        <authorList>
            <person name="Giordano R."/>
            <person name="Donthu R.K."/>
            <person name="Hernandez A.G."/>
            <person name="Wright C.L."/>
            <person name="Zimin A.V."/>
        </authorList>
    </citation>
    <scope>NUCLEOTIDE SEQUENCE [LARGE SCALE GENOMIC DNA]</scope>
    <source>
        <tissue evidence="2">Whole aphids</tissue>
    </source>
</reference>
<dbReference type="OrthoDB" id="10521327at2759"/>
<dbReference type="EMBL" id="VYZN01000042">
    <property type="protein sequence ID" value="KAE9530857.1"/>
    <property type="molecule type" value="Genomic_DNA"/>
</dbReference>
<evidence type="ECO:0000313" key="3">
    <source>
        <dbReference type="Proteomes" id="UP000475862"/>
    </source>
</evidence>
<keyword evidence="1" id="KW-1133">Transmembrane helix</keyword>
<dbReference type="AlphaFoldDB" id="A0A6G0TFB8"/>
<evidence type="ECO:0000256" key="1">
    <source>
        <dbReference type="SAM" id="Phobius"/>
    </source>
</evidence>
<name>A0A6G0TFB8_APHGL</name>
<protein>
    <submittedName>
        <fullName evidence="2">Uncharacterized protein</fullName>
    </submittedName>
</protein>
<evidence type="ECO:0000313" key="2">
    <source>
        <dbReference type="EMBL" id="KAE9530857.1"/>
    </source>
</evidence>
<accession>A0A6G0TFB8</accession>
<keyword evidence="1" id="KW-0812">Transmembrane</keyword>
<dbReference type="Proteomes" id="UP000475862">
    <property type="component" value="Unassembled WGS sequence"/>
</dbReference>
<organism evidence="2 3">
    <name type="scientific">Aphis glycines</name>
    <name type="common">Soybean aphid</name>
    <dbReference type="NCBI Taxonomy" id="307491"/>
    <lineage>
        <taxon>Eukaryota</taxon>
        <taxon>Metazoa</taxon>
        <taxon>Ecdysozoa</taxon>
        <taxon>Arthropoda</taxon>
        <taxon>Hexapoda</taxon>
        <taxon>Insecta</taxon>
        <taxon>Pterygota</taxon>
        <taxon>Neoptera</taxon>
        <taxon>Paraneoptera</taxon>
        <taxon>Hemiptera</taxon>
        <taxon>Sternorrhyncha</taxon>
        <taxon>Aphidomorpha</taxon>
        <taxon>Aphidoidea</taxon>
        <taxon>Aphididae</taxon>
        <taxon>Aphidini</taxon>
        <taxon>Aphis</taxon>
        <taxon>Aphis</taxon>
    </lineage>
</organism>
<gene>
    <name evidence="2" type="ORF">AGLY_011319</name>
</gene>
<keyword evidence="3" id="KW-1185">Reference proteome</keyword>
<sequence>MILTIQRHMIALGTALLYIRRRVVHYYSIIFESNDRKSCGKLSVAFFILRYKHKNFYDFSTTKLLANIRGFDIFRKILKYKLTTIKKIDLVENSRFSITFFLFFSIFLKIVGKCLLLTSIMHQEYSLCHRKPPLKFEIEALFRLVMLYTDTKTKKNTHYCKINTFITSFRI</sequence>
<proteinExistence type="predicted"/>